<reference evidence="1" key="1">
    <citation type="submission" date="2021-01" db="EMBL/GenBank/DDBJ databases">
        <title>Phytophthora aleatoria, a newly-described species from Pinus radiata is distinct from Phytophthora cactorum isolates based on comparative genomics.</title>
        <authorList>
            <person name="Mcdougal R."/>
            <person name="Panda P."/>
            <person name="Williams N."/>
            <person name="Studholme D.J."/>
        </authorList>
    </citation>
    <scope>NUCLEOTIDE SEQUENCE</scope>
    <source>
        <strain evidence="1">NZFS 4037</strain>
    </source>
</reference>
<dbReference type="Proteomes" id="UP000709295">
    <property type="component" value="Unassembled WGS sequence"/>
</dbReference>
<accession>A0A8J5MHV4</accession>
<protein>
    <submittedName>
        <fullName evidence="1">Uncharacterized protein</fullName>
    </submittedName>
</protein>
<name>A0A8J5MHV4_9STRA</name>
<evidence type="ECO:0000313" key="1">
    <source>
        <dbReference type="EMBL" id="KAG6970431.1"/>
    </source>
</evidence>
<dbReference type="EMBL" id="JAENGY010000180">
    <property type="protein sequence ID" value="KAG6970431.1"/>
    <property type="molecule type" value="Genomic_DNA"/>
</dbReference>
<proteinExistence type="predicted"/>
<evidence type="ECO:0000313" key="2">
    <source>
        <dbReference type="Proteomes" id="UP000709295"/>
    </source>
</evidence>
<keyword evidence="2" id="KW-1185">Reference proteome</keyword>
<organism evidence="1 2">
    <name type="scientific">Phytophthora aleatoria</name>
    <dbReference type="NCBI Taxonomy" id="2496075"/>
    <lineage>
        <taxon>Eukaryota</taxon>
        <taxon>Sar</taxon>
        <taxon>Stramenopiles</taxon>
        <taxon>Oomycota</taxon>
        <taxon>Peronosporomycetes</taxon>
        <taxon>Peronosporales</taxon>
        <taxon>Peronosporaceae</taxon>
        <taxon>Phytophthora</taxon>
    </lineage>
</organism>
<sequence>MARVASSMVDTGRVLVYSTENNPILCRVKQILKDAAAEPDELSHLCSALDSPYYHRI</sequence>
<gene>
    <name evidence="1" type="ORF">JG688_00004857</name>
</gene>
<comment type="caution">
    <text evidence="1">The sequence shown here is derived from an EMBL/GenBank/DDBJ whole genome shotgun (WGS) entry which is preliminary data.</text>
</comment>
<dbReference type="AlphaFoldDB" id="A0A8J5MHV4"/>